<gene>
    <name evidence="2" type="ORF">WN51_01961</name>
</gene>
<name>A0A0M9ACU9_9HYME</name>
<dbReference type="OrthoDB" id="10569644at2759"/>
<protein>
    <submittedName>
        <fullName evidence="2">Uncharacterized protein</fullName>
    </submittedName>
</protein>
<feature type="compositionally biased region" description="Polar residues" evidence="1">
    <location>
        <begin position="1"/>
        <end position="22"/>
    </location>
</feature>
<keyword evidence="3" id="KW-1185">Reference proteome</keyword>
<feature type="region of interest" description="Disordered" evidence="1">
    <location>
        <begin position="76"/>
        <end position="99"/>
    </location>
</feature>
<dbReference type="EMBL" id="KQ435698">
    <property type="protein sequence ID" value="KOX80673.1"/>
    <property type="molecule type" value="Genomic_DNA"/>
</dbReference>
<accession>A0A0M9ACU9</accession>
<reference evidence="2 3" key="1">
    <citation type="submission" date="2015-07" db="EMBL/GenBank/DDBJ databases">
        <title>The genome of Melipona quadrifasciata.</title>
        <authorList>
            <person name="Pan H."/>
            <person name="Kapheim K."/>
        </authorList>
    </citation>
    <scope>NUCLEOTIDE SEQUENCE [LARGE SCALE GENOMIC DNA]</scope>
    <source>
        <strain evidence="2">0111107301</strain>
        <tissue evidence="2">Whole body</tissue>
    </source>
</reference>
<evidence type="ECO:0000313" key="2">
    <source>
        <dbReference type="EMBL" id="KOX80673.1"/>
    </source>
</evidence>
<feature type="region of interest" description="Disordered" evidence="1">
    <location>
        <begin position="1"/>
        <end position="25"/>
    </location>
</feature>
<evidence type="ECO:0000256" key="1">
    <source>
        <dbReference type="SAM" id="MobiDB-lite"/>
    </source>
</evidence>
<proteinExistence type="predicted"/>
<organism evidence="2 3">
    <name type="scientific">Melipona quadrifasciata</name>
    <dbReference type="NCBI Taxonomy" id="166423"/>
    <lineage>
        <taxon>Eukaryota</taxon>
        <taxon>Metazoa</taxon>
        <taxon>Ecdysozoa</taxon>
        <taxon>Arthropoda</taxon>
        <taxon>Hexapoda</taxon>
        <taxon>Insecta</taxon>
        <taxon>Pterygota</taxon>
        <taxon>Neoptera</taxon>
        <taxon>Endopterygota</taxon>
        <taxon>Hymenoptera</taxon>
        <taxon>Apocrita</taxon>
        <taxon>Aculeata</taxon>
        <taxon>Apoidea</taxon>
        <taxon>Anthophila</taxon>
        <taxon>Apidae</taxon>
        <taxon>Melipona</taxon>
    </lineage>
</organism>
<evidence type="ECO:0000313" key="3">
    <source>
        <dbReference type="Proteomes" id="UP000053105"/>
    </source>
</evidence>
<dbReference type="SUPFAM" id="SSF101447">
    <property type="entry name" value="Formin homology 2 domain (FH2 domain)"/>
    <property type="match status" value="1"/>
</dbReference>
<feature type="compositionally biased region" description="Pro residues" evidence="1">
    <location>
        <begin position="81"/>
        <end position="92"/>
    </location>
</feature>
<dbReference type="AlphaFoldDB" id="A0A0M9ACU9"/>
<sequence length="409" mass="46075">MTFLQNSTSHLLDSDNLPTQAVGQKPKILRSKDNLSKSCVSPAIRVNVATAMSADGDLEFHPVDGLDSFRLDRVGQGEKVVPPPPPPPPPPWNTSNRADRKHRIEPNGQRFRDSSMVNGPSLCSSPWFMTEPSLQQTREIPVNVVEEMSHPPSQDNCIGATVGDMWWERRRDYQGSLITQSTILRTKLTRCVESDRRTAKIKFVRNGQRPKSVSVLGPTFRTAKHTVEELSPYRWGRMPSQTEQRNSGKSMKYDKRRVRYAAKGAYTWKNWFHHEATTNQQVNHDGTSRGIEEAIRLVVATGIIIFPRQRQSWWSHPEPCAACLEAKTHLPVPSRLYGNYGIGVTIVLIGCIPQLVDLLCRVKWPAEFRPTLWWWYGVSEIDASILKGEETERGNCGSTVGVILNASAL</sequence>
<dbReference type="Proteomes" id="UP000053105">
    <property type="component" value="Unassembled WGS sequence"/>
</dbReference>